<feature type="domain" description="SCP" evidence="3">
    <location>
        <begin position="174"/>
        <end position="281"/>
    </location>
</feature>
<dbReference type="Pfam" id="PF00188">
    <property type="entry name" value="CAP"/>
    <property type="match status" value="1"/>
</dbReference>
<dbReference type="InterPro" id="IPR014044">
    <property type="entry name" value="CAP_dom"/>
</dbReference>
<reference evidence="5" key="1">
    <citation type="journal article" date="2019" name="Int. J. Syst. Evol. Microbiol.">
        <title>The Global Catalogue of Microorganisms (GCM) 10K type strain sequencing project: providing services to taxonomists for standard genome sequencing and annotation.</title>
        <authorList>
            <consortium name="The Broad Institute Genomics Platform"/>
            <consortium name="The Broad Institute Genome Sequencing Center for Infectious Disease"/>
            <person name="Wu L."/>
            <person name="Ma J."/>
        </authorList>
    </citation>
    <scope>NUCLEOTIDE SEQUENCE [LARGE SCALE GENOMIC DNA]</scope>
    <source>
        <strain evidence="5">CGMCC 1.12237</strain>
    </source>
</reference>
<dbReference type="InterPro" id="IPR035940">
    <property type="entry name" value="CAP_sf"/>
</dbReference>
<evidence type="ECO:0000259" key="3">
    <source>
        <dbReference type="Pfam" id="PF00188"/>
    </source>
</evidence>
<evidence type="ECO:0000256" key="2">
    <source>
        <dbReference type="SAM" id="Phobius"/>
    </source>
</evidence>
<accession>A0ABW0LFH9</accession>
<feature type="transmembrane region" description="Helical" evidence="2">
    <location>
        <begin position="6"/>
        <end position="24"/>
    </location>
</feature>
<keyword evidence="5" id="KW-1185">Reference proteome</keyword>
<dbReference type="CDD" id="cd05379">
    <property type="entry name" value="CAP_bacterial"/>
    <property type="match status" value="1"/>
</dbReference>
<dbReference type="InterPro" id="IPR014258">
    <property type="entry name" value="CAP_domain_YkwD-like"/>
</dbReference>
<sequence>MKLKWGIVISLLFIITAVGAFFIGERSSTFNKKEVVSFSGKTLTLDNISIDIQDDIKFISERIEIREEQERIEQEKERLRLEEEKRKEEERLRLEEEKRKEEERLRLEEEKRKEEERLRLEEEKRKQTEIATQESSKKESKQKTEEKTIEQPKQPEKKTPNYSGIVAYEREVVKYTNIERVKNGLPELKIDNELSKVAWYKSKDMETVGYFDHTSPTYGSPFDMMSDFGIHYTAAGENIAYGYPTAKSVVDGWMNSPGHRANILNEMFTHIGVGYVQDGHYATQMFLRK</sequence>
<dbReference type="NCBIfam" id="TIGR02909">
    <property type="entry name" value="spore_YkwD"/>
    <property type="match status" value="1"/>
</dbReference>
<evidence type="ECO:0000313" key="4">
    <source>
        <dbReference type="EMBL" id="MFC5464081.1"/>
    </source>
</evidence>
<keyword evidence="2" id="KW-0812">Transmembrane</keyword>
<name>A0ABW0LFH9_9BACI</name>
<dbReference type="RefSeq" id="WP_382348381.1">
    <property type="nucleotide sequence ID" value="NZ_JBHSMC010000003.1"/>
</dbReference>
<comment type="caution">
    <text evidence="4">The sequence shown here is derived from an EMBL/GenBank/DDBJ whole genome shotgun (WGS) entry which is preliminary data.</text>
</comment>
<dbReference type="Gene3D" id="3.40.33.10">
    <property type="entry name" value="CAP"/>
    <property type="match status" value="1"/>
</dbReference>
<dbReference type="EMBL" id="JBHSMC010000003">
    <property type="protein sequence ID" value="MFC5464081.1"/>
    <property type="molecule type" value="Genomic_DNA"/>
</dbReference>
<keyword evidence="2" id="KW-1133">Transmembrane helix</keyword>
<proteinExistence type="predicted"/>
<dbReference type="PANTHER" id="PTHR31157">
    <property type="entry name" value="SCP DOMAIN-CONTAINING PROTEIN"/>
    <property type="match status" value="1"/>
</dbReference>
<dbReference type="Proteomes" id="UP001596147">
    <property type="component" value="Unassembled WGS sequence"/>
</dbReference>
<protein>
    <submittedName>
        <fullName evidence="4">CAP domain-containing protein</fullName>
    </submittedName>
</protein>
<evidence type="ECO:0000313" key="5">
    <source>
        <dbReference type="Proteomes" id="UP001596147"/>
    </source>
</evidence>
<dbReference type="PANTHER" id="PTHR31157:SF1">
    <property type="entry name" value="SCP DOMAIN-CONTAINING PROTEIN"/>
    <property type="match status" value="1"/>
</dbReference>
<feature type="region of interest" description="Disordered" evidence="1">
    <location>
        <begin position="116"/>
        <end position="160"/>
    </location>
</feature>
<feature type="compositionally biased region" description="Basic and acidic residues" evidence="1">
    <location>
        <begin position="116"/>
        <end position="128"/>
    </location>
</feature>
<dbReference type="SUPFAM" id="SSF55797">
    <property type="entry name" value="PR-1-like"/>
    <property type="match status" value="1"/>
</dbReference>
<organism evidence="4 5">
    <name type="scientific">Lederbergia graminis</name>
    <dbReference type="NCBI Taxonomy" id="735518"/>
    <lineage>
        <taxon>Bacteria</taxon>
        <taxon>Bacillati</taxon>
        <taxon>Bacillota</taxon>
        <taxon>Bacilli</taxon>
        <taxon>Bacillales</taxon>
        <taxon>Bacillaceae</taxon>
        <taxon>Lederbergia</taxon>
    </lineage>
</organism>
<feature type="compositionally biased region" description="Basic and acidic residues" evidence="1">
    <location>
        <begin position="135"/>
        <end position="159"/>
    </location>
</feature>
<keyword evidence="2" id="KW-0472">Membrane</keyword>
<evidence type="ECO:0000256" key="1">
    <source>
        <dbReference type="SAM" id="MobiDB-lite"/>
    </source>
</evidence>
<gene>
    <name evidence="4" type="ORF">ACFPM4_04840</name>
</gene>